<keyword evidence="3" id="KW-1185">Reference proteome</keyword>
<gene>
    <name evidence="2" type="ORF">BG006_002524</name>
</gene>
<dbReference type="AlphaFoldDB" id="A0A9P5SU03"/>
<protein>
    <submittedName>
        <fullName evidence="2">Uncharacterized protein</fullName>
    </submittedName>
</protein>
<reference evidence="2" key="1">
    <citation type="journal article" date="2020" name="Fungal Divers.">
        <title>Resolving the Mortierellaceae phylogeny through synthesis of multi-gene phylogenetics and phylogenomics.</title>
        <authorList>
            <person name="Vandepol N."/>
            <person name="Liber J."/>
            <person name="Desiro A."/>
            <person name="Na H."/>
            <person name="Kennedy M."/>
            <person name="Barry K."/>
            <person name="Grigoriev I.V."/>
            <person name="Miller A.N."/>
            <person name="O'Donnell K."/>
            <person name="Stajich J.E."/>
            <person name="Bonito G."/>
        </authorList>
    </citation>
    <scope>NUCLEOTIDE SEQUENCE</scope>
    <source>
        <strain evidence="2">NVP1</strain>
    </source>
</reference>
<accession>A0A9P5SU03</accession>
<comment type="caution">
    <text evidence="2">The sequence shown here is derived from an EMBL/GenBank/DDBJ whole genome shotgun (WGS) entry which is preliminary data.</text>
</comment>
<feature type="region of interest" description="Disordered" evidence="1">
    <location>
        <begin position="1"/>
        <end position="39"/>
    </location>
</feature>
<name>A0A9P5SU03_9FUNG</name>
<evidence type="ECO:0000313" key="2">
    <source>
        <dbReference type="EMBL" id="KAF9337804.1"/>
    </source>
</evidence>
<evidence type="ECO:0000313" key="3">
    <source>
        <dbReference type="Proteomes" id="UP000696485"/>
    </source>
</evidence>
<dbReference type="EMBL" id="JAAAUY010000016">
    <property type="protein sequence ID" value="KAF9337804.1"/>
    <property type="molecule type" value="Genomic_DNA"/>
</dbReference>
<evidence type="ECO:0000256" key="1">
    <source>
        <dbReference type="SAM" id="MobiDB-lite"/>
    </source>
</evidence>
<proteinExistence type="predicted"/>
<dbReference type="Proteomes" id="UP000696485">
    <property type="component" value="Unassembled WGS sequence"/>
</dbReference>
<sequence>MDTDRVLPGLDPTLTKDLRSLPTQNEDTTRPKPKNIPKPVSKCLLASLFETTVKLDSAKRLPGKQSTKTNTTNIAGQKVENWYVSNRARLDPNTRRLMVLAKPATPRQTMQLKAMRRHHWECGEEVKEALRRHRPASYSLRILRDRIDWCKVTPYVTLMIQAAFNMDINYPHLPVVGSTLCAFLQHKNMSADKCEELLVSWGLNAINARRFTAHLWGEVMVPAAGETNIHRTKGTGFRVQHFEHRNDYMILQDRLTTLSQKPVQSSGTTAVGTIK</sequence>
<organism evidence="2 3">
    <name type="scientific">Podila minutissima</name>
    <dbReference type="NCBI Taxonomy" id="64525"/>
    <lineage>
        <taxon>Eukaryota</taxon>
        <taxon>Fungi</taxon>
        <taxon>Fungi incertae sedis</taxon>
        <taxon>Mucoromycota</taxon>
        <taxon>Mortierellomycotina</taxon>
        <taxon>Mortierellomycetes</taxon>
        <taxon>Mortierellales</taxon>
        <taxon>Mortierellaceae</taxon>
        <taxon>Podila</taxon>
    </lineage>
</organism>